<organism evidence="1 2">
    <name type="scientific">Kickxella alabastrina</name>
    <dbReference type="NCBI Taxonomy" id="61397"/>
    <lineage>
        <taxon>Eukaryota</taxon>
        <taxon>Fungi</taxon>
        <taxon>Fungi incertae sedis</taxon>
        <taxon>Zoopagomycota</taxon>
        <taxon>Kickxellomycotina</taxon>
        <taxon>Kickxellomycetes</taxon>
        <taxon>Kickxellales</taxon>
        <taxon>Kickxellaceae</taxon>
        <taxon>Kickxella</taxon>
    </lineage>
</organism>
<dbReference type="EMBL" id="JANBPG010000013">
    <property type="protein sequence ID" value="KAJ1901858.1"/>
    <property type="molecule type" value="Genomic_DNA"/>
</dbReference>
<protein>
    <submittedName>
        <fullName evidence="1">Uncharacterized protein</fullName>
    </submittedName>
</protein>
<evidence type="ECO:0000313" key="1">
    <source>
        <dbReference type="EMBL" id="KAJ1901858.1"/>
    </source>
</evidence>
<keyword evidence="2" id="KW-1185">Reference proteome</keyword>
<evidence type="ECO:0000313" key="2">
    <source>
        <dbReference type="Proteomes" id="UP001150581"/>
    </source>
</evidence>
<accession>A0ACC1IVW4</accession>
<proteinExistence type="predicted"/>
<dbReference type="Proteomes" id="UP001150581">
    <property type="component" value="Unassembled WGS sequence"/>
</dbReference>
<sequence>MGAVESLPSVSHHDRDLYVSQAAPANETAKPAIESIGDIKRSKSASVCLSECEKQETSGGEIRSEKIHVMRRAGARSLLRASLRRYGQMAPGWARGRGNKSTSNTEQILIVGMAAAVSPKRMPSAEDIGAITRTIERRFMAAGGLTVGSGESDVVHGSAAQLSASMPHLPSRFSMLKETPVPAYAAEEANAADNGAIKDDASVKEAVPVTPAMSLAEQTSPSINVSSSLLMFPIDFTSSNGIGPDQRALFVGQTAVDAANRVPKARSTGITEIRQRLTRRLSRNGRHSRRRSSIGGGVSSAASPATTPTSVTTSEGARSSGSVQQRKRIFMGERPTSLTTEDSQMPADEARADSYLMAAQSIETATTGIDSCSSYTVDSDELSRELEMLTIDNCVGGDDSNDSNGSTGRSFYGDSGMADFCGQGKLTGNRLLSESIDFLLEQRLYPTSSAANTANAALADEVEIPNGIVDVVVDDGSADVLASLPPSALSSAVSSISSGASSSTLSEGECIPRNTINTKDSQRVQHELHVQGLNSALNDVDSGDEMADHTDVFDYDDYMYLSACGGSDDQDQQIAVSGCVIGDENAEPAATVSDASVCRGEVRRWWPRRVIPMHNMQYMPKLSKVFLEASRNMARDATVPNRGYVCGQCTAAGSLVDEAMALGSAAAPAACRDSECQSYLLQSHSMGSLVTLGNWFSSKSESGYTSLASQGNGYSIVLNSGNRKLDYWDILSRCPMRPTSSLALSSLRAMAKASMAFSESGVHSQRFSNSVGKPVSRHNSRRGGGVSDSSESESDSSNEDLEYSDDDDDREQAILHGFMTSSSSAAQLRQRGHMQGGSQNQQRGNSNGSGGKQRQKRVLSEPMQYILYNSYLRYYGRPGES</sequence>
<gene>
    <name evidence="1" type="ORF">LPJ66_000469</name>
</gene>
<reference evidence="1" key="1">
    <citation type="submission" date="2022-07" db="EMBL/GenBank/DDBJ databases">
        <title>Phylogenomic reconstructions and comparative analyses of Kickxellomycotina fungi.</title>
        <authorList>
            <person name="Reynolds N.K."/>
            <person name="Stajich J.E."/>
            <person name="Barry K."/>
            <person name="Grigoriev I.V."/>
            <person name="Crous P."/>
            <person name="Smith M.E."/>
        </authorList>
    </citation>
    <scope>NUCLEOTIDE SEQUENCE</scope>
    <source>
        <strain evidence="1">Benny 63K</strain>
    </source>
</reference>
<name>A0ACC1IVW4_9FUNG</name>
<comment type="caution">
    <text evidence="1">The sequence shown here is derived from an EMBL/GenBank/DDBJ whole genome shotgun (WGS) entry which is preliminary data.</text>
</comment>